<gene>
    <name evidence="4" type="ORF">WCD41_27035</name>
</gene>
<comment type="caution">
    <text evidence="4">The sequence shown here is derived from an EMBL/GenBank/DDBJ whole genome shotgun (WGS) entry which is preliminary data.</text>
</comment>
<feature type="region of interest" description="Disordered" evidence="2">
    <location>
        <begin position="1"/>
        <end position="21"/>
    </location>
</feature>
<feature type="compositionally biased region" description="Low complexity" evidence="2">
    <location>
        <begin position="1"/>
        <end position="13"/>
    </location>
</feature>
<name>A0ABU8NDV6_9PSEU</name>
<proteinExistence type="predicted"/>
<sequence length="238" mass="25749">MTTAPTAPTAPATDSVSPGDLAPLRAADRATLADVRRLARLADGIAGGTVPLGERRAWALGDWVERVSEEIRHRHEAEEALLWPVLERHAGRTLDLSGLRDDHVALRGLLGEVRRGTRGAVDAVQLRPIAVASAEDFARLRRLARLLGELADLLDEHRRDAERELDEVLARVPREDWRRATRLLHAGAPDPAFTAARARAAAGPDEVAAVEGALGGRGLTGALARRGLRRRERSVFGS</sequence>
<feature type="domain" description="Hemerythrin-like" evidence="3">
    <location>
        <begin position="29"/>
        <end position="165"/>
    </location>
</feature>
<dbReference type="InterPro" id="IPR012312">
    <property type="entry name" value="Hemerythrin-like"/>
</dbReference>
<evidence type="ECO:0000313" key="4">
    <source>
        <dbReference type="EMBL" id="MEJ2890144.1"/>
    </source>
</evidence>
<evidence type="ECO:0000259" key="3">
    <source>
        <dbReference type="Pfam" id="PF01814"/>
    </source>
</evidence>
<organism evidence="4 5">
    <name type="scientific">Actinomycetospora aeridis</name>
    <dbReference type="NCBI Taxonomy" id="3129231"/>
    <lineage>
        <taxon>Bacteria</taxon>
        <taxon>Bacillati</taxon>
        <taxon>Actinomycetota</taxon>
        <taxon>Actinomycetes</taxon>
        <taxon>Pseudonocardiales</taxon>
        <taxon>Pseudonocardiaceae</taxon>
        <taxon>Actinomycetospora</taxon>
    </lineage>
</organism>
<evidence type="ECO:0000256" key="1">
    <source>
        <dbReference type="SAM" id="Coils"/>
    </source>
</evidence>
<dbReference type="RefSeq" id="WP_337718344.1">
    <property type="nucleotide sequence ID" value="NZ_JBBEGL010000010.1"/>
</dbReference>
<evidence type="ECO:0000313" key="5">
    <source>
        <dbReference type="Proteomes" id="UP001370100"/>
    </source>
</evidence>
<evidence type="ECO:0000256" key="2">
    <source>
        <dbReference type="SAM" id="MobiDB-lite"/>
    </source>
</evidence>
<accession>A0ABU8NDV6</accession>
<dbReference type="Proteomes" id="UP001370100">
    <property type="component" value="Unassembled WGS sequence"/>
</dbReference>
<keyword evidence="1" id="KW-0175">Coiled coil</keyword>
<dbReference type="Gene3D" id="1.20.120.520">
    <property type="entry name" value="nmb1532 protein domain like"/>
    <property type="match status" value="1"/>
</dbReference>
<keyword evidence="5" id="KW-1185">Reference proteome</keyword>
<dbReference type="Pfam" id="PF01814">
    <property type="entry name" value="Hemerythrin"/>
    <property type="match status" value="1"/>
</dbReference>
<feature type="coiled-coil region" evidence="1">
    <location>
        <begin position="140"/>
        <end position="171"/>
    </location>
</feature>
<reference evidence="4 5" key="1">
    <citation type="submission" date="2024-03" db="EMBL/GenBank/DDBJ databases">
        <title>Actinomycetospora sp. OC33-EN06, a novel actinomycete isolated from wild orchid (Aerides multiflora).</title>
        <authorList>
            <person name="Suriyachadkun C."/>
        </authorList>
    </citation>
    <scope>NUCLEOTIDE SEQUENCE [LARGE SCALE GENOMIC DNA]</scope>
    <source>
        <strain evidence="4 5">OC33-EN06</strain>
    </source>
</reference>
<dbReference type="EMBL" id="JBBEGL010000010">
    <property type="protein sequence ID" value="MEJ2890144.1"/>
    <property type="molecule type" value="Genomic_DNA"/>
</dbReference>
<protein>
    <submittedName>
        <fullName evidence="4">Hemerythrin domain-containing protein</fullName>
    </submittedName>
</protein>